<keyword evidence="2" id="KW-1185">Reference proteome</keyword>
<reference evidence="1" key="2">
    <citation type="submission" date="2023-04" db="EMBL/GenBank/DDBJ databases">
        <authorList>
            <person name="Bu L."/>
            <person name="Lu L."/>
            <person name="Laidemitt M.R."/>
            <person name="Zhang S.M."/>
            <person name="Mutuku M."/>
            <person name="Mkoji G."/>
            <person name="Steinauer M."/>
            <person name="Loker E.S."/>
        </authorList>
    </citation>
    <scope>NUCLEOTIDE SEQUENCE</scope>
    <source>
        <strain evidence="1">KasaAsao</strain>
        <tissue evidence="1">Whole Snail</tissue>
    </source>
</reference>
<evidence type="ECO:0000313" key="1">
    <source>
        <dbReference type="EMBL" id="KAK0051877.1"/>
    </source>
</evidence>
<sequence length="76" mass="7745">MPQGIQRAVDALAGLGMLNAIGHTEGRSAGLVMLNATEHTEVRSAGLGILNAPGHIEGRGAAGLIDTPMNVSATWQ</sequence>
<dbReference type="AlphaFoldDB" id="A0AAD8BCS0"/>
<comment type="caution">
    <text evidence="1">The sequence shown here is derived from an EMBL/GenBank/DDBJ whole genome shotgun (WGS) entry which is preliminary data.</text>
</comment>
<gene>
    <name evidence="1" type="ORF">Bpfe_018647</name>
</gene>
<reference evidence="1" key="1">
    <citation type="journal article" date="2023" name="PLoS Negl. Trop. Dis.">
        <title>A genome sequence for Biomphalaria pfeifferi, the major vector snail for the human-infecting parasite Schistosoma mansoni.</title>
        <authorList>
            <person name="Bu L."/>
            <person name="Lu L."/>
            <person name="Laidemitt M.R."/>
            <person name="Zhang S.M."/>
            <person name="Mutuku M."/>
            <person name="Mkoji G."/>
            <person name="Steinauer M."/>
            <person name="Loker E.S."/>
        </authorList>
    </citation>
    <scope>NUCLEOTIDE SEQUENCE</scope>
    <source>
        <strain evidence="1">KasaAsao</strain>
    </source>
</reference>
<dbReference type="Proteomes" id="UP001233172">
    <property type="component" value="Unassembled WGS sequence"/>
</dbReference>
<name>A0AAD8BCS0_BIOPF</name>
<feature type="non-terminal residue" evidence="1">
    <location>
        <position position="76"/>
    </location>
</feature>
<accession>A0AAD8BCS0</accession>
<protein>
    <submittedName>
        <fullName evidence="1">Uncharacterized protein</fullName>
    </submittedName>
</protein>
<proteinExistence type="predicted"/>
<evidence type="ECO:0000313" key="2">
    <source>
        <dbReference type="Proteomes" id="UP001233172"/>
    </source>
</evidence>
<dbReference type="EMBL" id="JASAOG010000099">
    <property type="protein sequence ID" value="KAK0051877.1"/>
    <property type="molecule type" value="Genomic_DNA"/>
</dbReference>
<organism evidence="1 2">
    <name type="scientific">Biomphalaria pfeifferi</name>
    <name type="common">Bloodfluke planorb</name>
    <name type="synonym">Freshwater snail</name>
    <dbReference type="NCBI Taxonomy" id="112525"/>
    <lineage>
        <taxon>Eukaryota</taxon>
        <taxon>Metazoa</taxon>
        <taxon>Spiralia</taxon>
        <taxon>Lophotrochozoa</taxon>
        <taxon>Mollusca</taxon>
        <taxon>Gastropoda</taxon>
        <taxon>Heterobranchia</taxon>
        <taxon>Euthyneura</taxon>
        <taxon>Panpulmonata</taxon>
        <taxon>Hygrophila</taxon>
        <taxon>Lymnaeoidea</taxon>
        <taxon>Planorbidae</taxon>
        <taxon>Biomphalaria</taxon>
    </lineage>
</organism>